<dbReference type="GO" id="GO:0043190">
    <property type="term" value="C:ATP-binding cassette (ABC) transporter complex"/>
    <property type="evidence" value="ECO:0007669"/>
    <property type="project" value="InterPro"/>
</dbReference>
<dbReference type="PANTHER" id="PTHR43627:SF1">
    <property type="entry name" value="COBALT TRANSPORT PROTEIN CBIM"/>
    <property type="match status" value="1"/>
</dbReference>
<comment type="function">
    <text evidence="11">Part of the energy-coupling factor (ECF) transporter complex CbiMNOQ involved in cobalt import.</text>
</comment>
<reference evidence="12 13" key="1">
    <citation type="submission" date="2019-07" db="EMBL/GenBank/DDBJ databases">
        <title>Genomic Encyclopedia of Archaeal and Bacterial Type Strains, Phase II (KMG-II): from individual species to whole genera.</title>
        <authorList>
            <person name="Goeker M."/>
        </authorList>
    </citation>
    <scope>NUCLEOTIDE SEQUENCE [LARGE SCALE GENOMIC DNA]</scope>
    <source>
        <strain evidence="12 13">ATCC BAA-1139</strain>
    </source>
</reference>
<dbReference type="GO" id="GO:0009236">
    <property type="term" value="P:cobalamin biosynthetic process"/>
    <property type="evidence" value="ECO:0007669"/>
    <property type="project" value="UniProtKB-UniRule"/>
</dbReference>
<gene>
    <name evidence="11" type="primary">cbiM</name>
    <name evidence="12" type="ORF">JN12_02745</name>
</gene>
<dbReference type="NCBIfam" id="TIGR00123">
    <property type="entry name" value="cbiM"/>
    <property type="match status" value="1"/>
</dbReference>
<keyword evidence="8 11" id="KW-0406">Ion transport</keyword>
<dbReference type="Gene3D" id="1.10.1760.20">
    <property type="match status" value="1"/>
</dbReference>
<evidence type="ECO:0000256" key="9">
    <source>
        <dbReference type="ARBA" id="ARBA00023136"/>
    </source>
</evidence>
<keyword evidence="9 11" id="KW-0472">Membrane</keyword>
<comment type="subcellular location">
    <subcellularLocation>
        <location evidence="1 11">Cell membrane</location>
        <topology evidence="1 11">Multi-pass membrane protein</topology>
    </subcellularLocation>
</comment>
<feature type="transmembrane region" description="Helical" evidence="11">
    <location>
        <begin position="199"/>
        <end position="218"/>
    </location>
</feature>
<feature type="transmembrane region" description="Helical" evidence="11">
    <location>
        <begin position="238"/>
        <end position="268"/>
    </location>
</feature>
<evidence type="ECO:0000313" key="13">
    <source>
        <dbReference type="Proteomes" id="UP000319449"/>
    </source>
</evidence>
<keyword evidence="2 11" id="KW-0171">Cobalt transport</keyword>
<feature type="transmembrane region" description="Helical" evidence="11">
    <location>
        <begin position="170"/>
        <end position="192"/>
    </location>
</feature>
<evidence type="ECO:0000256" key="6">
    <source>
        <dbReference type="ARBA" id="ARBA00022692"/>
    </source>
</evidence>
<evidence type="ECO:0000313" key="12">
    <source>
        <dbReference type="EMBL" id="TWJ17984.1"/>
    </source>
</evidence>
<dbReference type="NCBIfam" id="NF006184">
    <property type="entry name" value="PRK08319.1"/>
    <property type="match status" value="1"/>
</dbReference>
<evidence type="ECO:0000256" key="10">
    <source>
        <dbReference type="ARBA" id="ARBA00023285"/>
    </source>
</evidence>
<organism evidence="12 13">
    <name type="scientific">Geobacter argillaceus</name>
    <dbReference type="NCBI Taxonomy" id="345631"/>
    <lineage>
        <taxon>Bacteria</taxon>
        <taxon>Pseudomonadati</taxon>
        <taxon>Thermodesulfobacteriota</taxon>
        <taxon>Desulfuromonadia</taxon>
        <taxon>Geobacterales</taxon>
        <taxon>Geobacteraceae</taxon>
        <taxon>Geobacter</taxon>
    </lineage>
</organism>
<feature type="transmembrane region" description="Helical" evidence="11">
    <location>
        <begin position="107"/>
        <end position="126"/>
    </location>
</feature>
<keyword evidence="6 11" id="KW-0812">Transmembrane</keyword>
<accession>A0A562VJL6</accession>
<dbReference type="Pfam" id="PF01891">
    <property type="entry name" value="CbiM"/>
    <property type="match status" value="1"/>
</dbReference>
<keyword evidence="4 11" id="KW-1003">Cell membrane</keyword>
<dbReference type="AlphaFoldDB" id="A0A562VJL6"/>
<evidence type="ECO:0000256" key="2">
    <source>
        <dbReference type="ARBA" id="ARBA00022426"/>
    </source>
</evidence>
<sequence>MPSVATLKLNLFLSMPNKEVRPGLKTRPVNSHADSSVSHKGFEVSMYRVTLTFLLLAMATPAHAMHISEGILPLPWAALWFAVAAPFVALGARQLNVLAKDDLSVKPLVGLMAAVVFIVSCMPIPVPTAGTCSHPCGTGIAAILVGPLVSVLISTVALLIQALFLAHGGLSTLGADIVSMGVVGSFAGWFAFRGLRGLGANLGVAAFLAGLFTDWATYLTTSVELASGIRGTSPFWPLVTKIVIAFIPTQLPLGILEGAMTAGMVLLLHKKRPDLLVRMRVLKESEVSAHA</sequence>
<name>A0A562VJL6_9BACT</name>
<dbReference type="PANTHER" id="PTHR43627">
    <property type="match status" value="1"/>
</dbReference>
<evidence type="ECO:0000256" key="7">
    <source>
        <dbReference type="ARBA" id="ARBA00022989"/>
    </source>
</evidence>
<feature type="transmembrane region" description="Helical" evidence="11">
    <location>
        <begin position="138"/>
        <end position="164"/>
    </location>
</feature>
<proteinExistence type="inferred from homology"/>
<evidence type="ECO:0000256" key="1">
    <source>
        <dbReference type="ARBA" id="ARBA00004651"/>
    </source>
</evidence>
<keyword evidence="10 11" id="KW-0170">Cobalt</keyword>
<keyword evidence="7 11" id="KW-1133">Transmembrane helix</keyword>
<dbReference type="EMBL" id="VLLN01000018">
    <property type="protein sequence ID" value="TWJ17984.1"/>
    <property type="molecule type" value="Genomic_DNA"/>
</dbReference>
<dbReference type="HAMAP" id="MF_01462">
    <property type="entry name" value="CbiM"/>
    <property type="match status" value="1"/>
</dbReference>
<evidence type="ECO:0000256" key="3">
    <source>
        <dbReference type="ARBA" id="ARBA00022448"/>
    </source>
</evidence>
<dbReference type="GO" id="GO:0015087">
    <property type="term" value="F:cobalt ion transmembrane transporter activity"/>
    <property type="evidence" value="ECO:0007669"/>
    <property type="project" value="UniProtKB-UniRule"/>
</dbReference>
<feature type="transmembrane region" description="Helical" evidence="11">
    <location>
        <begin position="76"/>
        <end position="95"/>
    </location>
</feature>
<dbReference type="InterPro" id="IPR018024">
    <property type="entry name" value="CbiM"/>
</dbReference>
<feature type="transmembrane region" description="Helical" evidence="11">
    <location>
        <begin position="45"/>
        <end position="64"/>
    </location>
</feature>
<keyword evidence="5 11" id="KW-0169">Cobalamin biosynthesis</keyword>
<evidence type="ECO:0000256" key="11">
    <source>
        <dbReference type="HAMAP-Rule" id="MF_01462"/>
    </source>
</evidence>
<dbReference type="UniPathway" id="UPA00148"/>
<evidence type="ECO:0000256" key="4">
    <source>
        <dbReference type="ARBA" id="ARBA00022475"/>
    </source>
</evidence>
<comment type="pathway">
    <text evidence="11">Cofactor biosynthesis; adenosylcobalamin biosynthesis.</text>
</comment>
<keyword evidence="13" id="KW-1185">Reference proteome</keyword>
<comment type="similarity">
    <text evidence="11">Belongs to the CbiM family.</text>
</comment>
<protein>
    <recommendedName>
        <fullName evidence="11">Cobalt transport protein CbiM</fullName>
    </recommendedName>
    <alternativeName>
        <fullName evidence="11">Energy-coupling factor transporter probable substrate-capture protein CbiM</fullName>
        <shortName evidence="11">ECF transporter S component CbiM</shortName>
    </alternativeName>
</protein>
<comment type="caution">
    <text evidence="12">The sequence shown here is derived from an EMBL/GenBank/DDBJ whole genome shotgun (WGS) entry which is preliminary data.</text>
</comment>
<dbReference type="Proteomes" id="UP000319449">
    <property type="component" value="Unassembled WGS sequence"/>
</dbReference>
<evidence type="ECO:0000256" key="8">
    <source>
        <dbReference type="ARBA" id="ARBA00023065"/>
    </source>
</evidence>
<keyword evidence="3 11" id="KW-0813">Transport</keyword>
<comment type="subunit">
    <text evidence="11">Forms an energy-coupling factor (ECF) transporter complex composed of an ATP-binding protein (A component, CbiO), a transmembrane protein (T component, CbiQ) and 2 possible substrate-capture proteins (S components, CbiM and CbiN) of unknown stoichimetry.</text>
</comment>
<evidence type="ECO:0000256" key="5">
    <source>
        <dbReference type="ARBA" id="ARBA00022573"/>
    </source>
</evidence>
<dbReference type="InterPro" id="IPR002751">
    <property type="entry name" value="CbiM/NikMN"/>
</dbReference>